<feature type="region of interest" description="Disordered" evidence="1">
    <location>
        <begin position="473"/>
        <end position="530"/>
    </location>
</feature>
<organism evidence="2">
    <name type="scientific">Psittacidae parvoviridae sp</name>
    <dbReference type="NCBI Taxonomy" id="2794536"/>
    <lineage>
        <taxon>Viruses</taxon>
        <taxon>Monodnaviria</taxon>
        <taxon>Shotokuvirae</taxon>
        <taxon>Cossaviricota</taxon>
        <taxon>Quintoviricetes</taxon>
        <taxon>Piccovirales</taxon>
        <taxon>Parvoviridae</taxon>
    </lineage>
</organism>
<dbReference type="EMBL" id="MW046512">
    <property type="protein sequence ID" value="QTE03945.1"/>
    <property type="molecule type" value="Genomic_DNA"/>
</dbReference>
<reference evidence="2" key="1">
    <citation type="submission" date="2020-09" db="EMBL/GenBank/DDBJ databases">
        <title>Parvovirus dark matter in the feces of wild birds.</title>
        <authorList>
            <person name="Dai Z."/>
            <person name="Yang S."/>
            <person name="Zhang W."/>
        </authorList>
    </citation>
    <scope>NUCLEOTIDE SEQUENCE</scope>
    <source>
        <strain evidence="2">Par083par07</strain>
    </source>
</reference>
<protein>
    <submittedName>
        <fullName evidence="2">Capsid protein</fullName>
    </submittedName>
</protein>
<evidence type="ECO:0000313" key="2">
    <source>
        <dbReference type="EMBL" id="QTE03945.1"/>
    </source>
</evidence>
<name>A0A8A4XD98_9VIRU</name>
<accession>A0A8A4XD98</accession>
<sequence>MAESHTFTNVYCVYLKNQPYVYPSDATPDQFTANKINTGWHCIPNMLWKHFVSPKQWYEFQLKYQAYHVESMECTIFNMIPMTTQLAIQNTSIFTAFNNTVYAWGYTDTEYETSWESWASTENTINNLETYCPNLAWKEGLNKTLASNDANKLNTWPIYLWRVPHVLTTSKQTWANSHTGNSGDGVWACGNEGNCWPSGVFWDPLNNPDSLQELRPGKNAIRFTWNCHPTDENVWFNMDQLASWWPWTPSGPYSVNTRPGQIKLSSDCDPELLATYGQSGLTKTGNSYNLGNPNTTPVNDYTIPNWSRLPIVPASWWWKELKQQIAQTMSMEKIDFWFNGTEYEQYKYPPHQWFTKIVPLFDTNGTHIEVQAQCSVKISLTVKAKPRKSAIYAPTWGPFSWRNVYSAQTSCINFQPSMVRYRTAGARRTWQNIAQNDGQQWAETGHPREDPYINPSQANATVAAGSGIASTSYTTTTAPIREHIQPDTKTPVMHTTPIAPKRRAQREKTQSPPLPIKDLTFFPHLTDTQL</sequence>
<proteinExistence type="predicted"/>
<evidence type="ECO:0000256" key="1">
    <source>
        <dbReference type="SAM" id="MobiDB-lite"/>
    </source>
</evidence>